<name>A0ABD2XVY5_9GENT</name>
<keyword evidence="2" id="KW-1185">Reference proteome</keyword>
<dbReference type="EMBL" id="JBJUIK010000017">
    <property type="protein sequence ID" value="KAL3498135.1"/>
    <property type="molecule type" value="Genomic_DNA"/>
</dbReference>
<evidence type="ECO:0000313" key="1">
    <source>
        <dbReference type="EMBL" id="KAL3498135.1"/>
    </source>
</evidence>
<dbReference type="PANTHER" id="PTHR33233:SF17">
    <property type="entry name" value="DUF4283 DOMAIN-CONTAINING PROTEIN"/>
    <property type="match status" value="1"/>
</dbReference>
<gene>
    <name evidence="1" type="ORF">ACH5RR_040867</name>
</gene>
<reference evidence="1 2" key="1">
    <citation type="submission" date="2024-11" db="EMBL/GenBank/DDBJ databases">
        <title>A near-complete genome assembly of Cinchona calisaya.</title>
        <authorList>
            <person name="Lian D.C."/>
            <person name="Zhao X.W."/>
            <person name="Wei L."/>
        </authorList>
    </citation>
    <scope>NUCLEOTIDE SEQUENCE [LARGE SCALE GENOMIC DNA]</scope>
    <source>
        <tissue evidence="1">Nenye</tissue>
    </source>
</reference>
<evidence type="ECO:0000313" key="2">
    <source>
        <dbReference type="Proteomes" id="UP001630127"/>
    </source>
</evidence>
<dbReference type="Proteomes" id="UP001630127">
    <property type="component" value="Unassembled WGS sequence"/>
</dbReference>
<comment type="caution">
    <text evidence="1">The sequence shown here is derived from an EMBL/GenBank/DDBJ whole genome shotgun (WGS) entry which is preliminary data.</text>
</comment>
<protein>
    <recommendedName>
        <fullName evidence="3">DUF4283 domain-containing protein</fullName>
    </recommendedName>
</protein>
<proteinExistence type="predicted"/>
<dbReference type="AlphaFoldDB" id="A0ABD2XVY5"/>
<sequence>MNLGESKGSWADVVRASTHGSRGIALNYITPNIVNIQNVFQISIDEVKSGLDKWKNGVVGFVSRHQPNGFYVLVFESEEMKIEVLSQAAWRFFNKILYLKAWFAGMDLTQTDIVRVPIWVRFSQLKFHYYADKTLIKFASVYWESFVC</sequence>
<accession>A0ABD2XVY5</accession>
<evidence type="ECO:0008006" key="3">
    <source>
        <dbReference type="Google" id="ProtNLM"/>
    </source>
</evidence>
<dbReference type="PANTHER" id="PTHR33233">
    <property type="entry name" value="ENDONUCLEASE/EXONUCLEASE/PHOSPHATASE"/>
    <property type="match status" value="1"/>
</dbReference>
<organism evidence="1 2">
    <name type="scientific">Cinchona calisaya</name>
    <dbReference type="NCBI Taxonomy" id="153742"/>
    <lineage>
        <taxon>Eukaryota</taxon>
        <taxon>Viridiplantae</taxon>
        <taxon>Streptophyta</taxon>
        <taxon>Embryophyta</taxon>
        <taxon>Tracheophyta</taxon>
        <taxon>Spermatophyta</taxon>
        <taxon>Magnoliopsida</taxon>
        <taxon>eudicotyledons</taxon>
        <taxon>Gunneridae</taxon>
        <taxon>Pentapetalae</taxon>
        <taxon>asterids</taxon>
        <taxon>lamiids</taxon>
        <taxon>Gentianales</taxon>
        <taxon>Rubiaceae</taxon>
        <taxon>Cinchonoideae</taxon>
        <taxon>Cinchoneae</taxon>
        <taxon>Cinchona</taxon>
    </lineage>
</organism>